<accession>A0ABP8JVB0</accession>
<evidence type="ECO:0000256" key="1">
    <source>
        <dbReference type="SAM" id="MobiDB-lite"/>
    </source>
</evidence>
<evidence type="ECO:0000313" key="3">
    <source>
        <dbReference type="EMBL" id="GAA4396700.1"/>
    </source>
</evidence>
<sequence>MDVEDERPRWESPVERAIREAQERGEFDDLPGAGKPLTDLGDPDDPLWWVRRKAAAEGLDLSLALPPALQLRKEAASYPEALADLRSEAAVREVLEDFNHRVRRARLRPPDPGMPQILAPTVDVDAMVARWRHLRAASQPPKVDPPVTTGEARPRRPWWRPRR</sequence>
<evidence type="ECO:0000313" key="4">
    <source>
        <dbReference type="Proteomes" id="UP001500945"/>
    </source>
</evidence>
<evidence type="ECO:0000259" key="2">
    <source>
        <dbReference type="Pfam" id="PF09350"/>
    </source>
</evidence>
<reference evidence="4" key="1">
    <citation type="journal article" date="2019" name="Int. J. Syst. Evol. Microbiol.">
        <title>The Global Catalogue of Microorganisms (GCM) 10K type strain sequencing project: providing services to taxonomists for standard genome sequencing and annotation.</title>
        <authorList>
            <consortium name="The Broad Institute Genomics Platform"/>
            <consortium name="The Broad Institute Genome Sequencing Center for Infectious Disease"/>
            <person name="Wu L."/>
            <person name="Ma J."/>
        </authorList>
    </citation>
    <scope>NUCLEOTIDE SEQUENCE [LARGE SCALE GENOMIC DNA]</scope>
    <source>
        <strain evidence="4">JCM 17809</strain>
    </source>
</reference>
<dbReference type="InterPro" id="IPR018961">
    <property type="entry name" value="DnaJ_homolog_subfam-C_membr-28"/>
</dbReference>
<dbReference type="RefSeq" id="WP_345201076.1">
    <property type="nucleotide sequence ID" value="NZ_BAABGM010000001.1"/>
</dbReference>
<keyword evidence="4" id="KW-1185">Reference proteome</keyword>
<dbReference type="Proteomes" id="UP001500945">
    <property type="component" value="Unassembled WGS sequence"/>
</dbReference>
<comment type="caution">
    <text evidence="3">The sequence shown here is derived from an EMBL/GenBank/DDBJ whole genome shotgun (WGS) entry which is preliminary data.</text>
</comment>
<feature type="region of interest" description="Disordered" evidence="1">
    <location>
        <begin position="1"/>
        <end position="42"/>
    </location>
</feature>
<dbReference type="Pfam" id="PF09350">
    <property type="entry name" value="DJC28_CD"/>
    <property type="match status" value="1"/>
</dbReference>
<feature type="region of interest" description="Disordered" evidence="1">
    <location>
        <begin position="135"/>
        <end position="163"/>
    </location>
</feature>
<name>A0ABP8JVB0_9MICO</name>
<gene>
    <name evidence="3" type="ORF">GCM10023168_00860</name>
</gene>
<feature type="domain" description="DnaJ homologue subfamily C member 28 conserved" evidence="2">
    <location>
        <begin position="14"/>
        <end position="82"/>
    </location>
</feature>
<feature type="compositionally biased region" description="Basic and acidic residues" evidence="1">
    <location>
        <begin position="1"/>
        <end position="27"/>
    </location>
</feature>
<dbReference type="EMBL" id="BAABGM010000001">
    <property type="protein sequence ID" value="GAA4396700.1"/>
    <property type="molecule type" value="Genomic_DNA"/>
</dbReference>
<organism evidence="3 4">
    <name type="scientific">Fodinibacter luteus</name>
    <dbReference type="NCBI Taxonomy" id="552064"/>
    <lineage>
        <taxon>Bacteria</taxon>
        <taxon>Bacillati</taxon>
        <taxon>Actinomycetota</taxon>
        <taxon>Actinomycetes</taxon>
        <taxon>Micrococcales</taxon>
        <taxon>Intrasporangiaceae</taxon>
        <taxon>Fodinibacter (ex Wang et al. 2009)</taxon>
    </lineage>
</organism>
<protein>
    <submittedName>
        <fullName evidence="3">DUF1992 domain-containing protein</fullName>
    </submittedName>
</protein>
<proteinExistence type="predicted"/>